<evidence type="ECO:0000256" key="1">
    <source>
        <dbReference type="SAM" id="MobiDB-lite"/>
    </source>
</evidence>
<feature type="region of interest" description="Disordered" evidence="1">
    <location>
        <begin position="26"/>
        <end position="61"/>
    </location>
</feature>
<name>A0A1R3HVS9_9ROSI</name>
<gene>
    <name evidence="2" type="ORF">COLO4_26604</name>
</gene>
<feature type="compositionally biased region" description="Polar residues" evidence="1">
    <location>
        <begin position="26"/>
        <end position="39"/>
    </location>
</feature>
<keyword evidence="3" id="KW-1185">Reference proteome</keyword>
<protein>
    <submittedName>
        <fullName evidence="2">Uncharacterized protein</fullName>
    </submittedName>
</protein>
<sequence>MNSKNPPGDSHGSPLLDSGIIFHCNRLQSLEKTSNPSRTPDSDPPNPAVGPSYFLGRMSRG</sequence>
<organism evidence="2 3">
    <name type="scientific">Corchorus olitorius</name>
    <dbReference type="NCBI Taxonomy" id="93759"/>
    <lineage>
        <taxon>Eukaryota</taxon>
        <taxon>Viridiplantae</taxon>
        <taxon>Streptophyta</taxon>
        <taxon>Embryophyta</taxon>
        <taxon>Tracheophyta</taxon>
        <taxon>Spermatophyta</taxon>
        <taxon>Magnoliopsida</taxon>
        <taxon>eudicotyledons</taxon>
        <taxon>Gunneridae</taxon>
        <taxon>Pentapetalae</taxon>
        <taxon>rosids</taxon>
        <taxon>malvids</taxon>
        <taxon>Malvales</taxon>
        <taxon>Malvaceae</taxon>
        <taxon>Grewioideae</taxon>
        <taxon>Apeibeae</taxon>
        <taxon>Corchorus</taxon>
    </lineage>
</organism>
<evidence type="ECO:0000313" key="3">
    <source>
        <dbReference type="Proteomes" id="UP000187203"/>
    </source>
</evidence>
<proteinExistence type="predicted"/>
<dbReference type="Proteomes" id="UP000187203">
    <property type="component" value="Unassembled WGS sequence"/>
</dbReference>
<reference evidence="3" key="1">
    <citation type="submission" date="2013-09" db="EMBL/GenBank/DDBJ databases">
        <title>Corchorus olitorius genome sequencing.</title>
        <authorList>
            <person name="Alam M."/>
            <person name="Haque M.S."/>
            <person name="Islam M.S."/>
            <person name="Emdad E.M."/>
            <person name="Islam M.M."/>
            <person name="Ahmed B."/>
            <person name="Halim A."/>
            <person name="Hossen Q.M.M."/>
            <person name="Hossain M.Z."/>
            <person name="Ahmed R."/>
            <person name="Khan M.M."/>
            <person name="Islam R."/>
            <person name="Rashid M.M."/>
            <person name="Khan S.A."/>
            <person name="Rahman M.S."/>
            <person name="Alam M."/>
            <person name="Yahiya A.S."/>
            <person name="Khan M.S."/>
            <person name="Azam M.S."/>
            <person name="Haque T."/>
            <person name="Lashkar M.Z.H."/>
            <person name="Akhand A.I."/>
            <person name="Morshed G."/>
            <person name="Roy S."/>
            <person name="Uddin K.S."/>
            <person name="Rabeya T."/>
            <person name="Hossain A.S."/>
            <person name="Chowdhury A."/>
            <person name="Snigdha A.R."/>
            <person name="Mortoza M.S."/>
            <person name="Matin S.A."/>
            <person name="Hoque S.M.E."/>
            <person name="Islam M.K."/>
            <person name="Roy D.K."/>
            <person name="Haider R."/>
            <person name="Moosa M.M."/>
            <person name="Elias S.M."/>
            <person name="Hasan A.M."/>
            <person name="Jahan S."/>
            <person name="Shafiuddin M."/>
            <person name="Mahmood N."/>
            <person name="Shommy N.S."/>
        </authorList>
    </citation>
    <scope>NUCLEOTIDE SEQUENCE [LARGE SCALE GENOMIC DNA]</scope>
    <source>
        <strain evidence="3">cv. O-4</strain>
    </source>
</reference>
<comment type="caution">
    <text evidence="2">The sequence shown here is derived from an EMBL/GenBank/DDBJ whole genome shotgun (WGS) entry which is preliminary data.</text>
</comment>
<evidence type="ECO:0000313" key="2">
    <source>
        <dbReference type="EMBL" id="OMO74475.1"/>
    </source>
</evidence>
<feature type="region of interest" description="Disordered" evidence="1">
    <location>
        <begin position="1"/>
        <end position="20"/>
    </location>
</feature>
<dbReference type="AlphaFoldDB" id="A0A1R3HVS9"/>
<accession>A0A1R3HVS9</accession>
<dbReference type="EMBL" id="AWUE01019301">
    <property type="protein sequence ID" value="OMO74475.1"/>
    <property type="molecule type" value="Genomic_DNA"/>
</dbReference>